<dbReference type="GO" id="GO:0016020">
    <property type="term" value="C:membrane"/>
    <property type="evidence" value="ECO:0007669"/>
    <property type="project" value="UniProtKB-SubCell"/>
</dbReference>
<feature type="transmembrane region" description="Helical" evidence="7">
    <location>
        <begin position="276"/>
        <end position="296"/>
    </location>
</feature>
<evidence type="ECO:0000256" key="6">
    <source>
        <dbReference type="SAM" id="MobiDB-lite"/>
    </source>
</evidence>
<gene>
    <name evidence="8" type="ORF">GTA08_BOTSDO04295</name>
</gene>
<evidence type="ECO:0000256" key="5">
    <source>
        <dbReference type="ARBA" id="ARBA00023136"/>
    </source>
</evidence>
<dbReference type="PANTHER" id="PTHR43791:SF52">
    <property type="entry name" value="TRANSPORTER, PUTATIVE (AFU_ORTHOLOGUE AFUA_1G11820)-RELATED"/>
    <property type="match status" value="1"/>
</dbReference>
<dbReference type="Gene3D" id="1.20.1250.20">
    <property type="entry name" value="MFS general substrate transporter like domains"/>
    <property type="match status" value="2"/>
</dbReference>
<keyword evidence="5 7" id="KW-0472">Membrane</keyword>
<dbReference type="FunFam" id="1.20.1250.20:FF:000018">
    <property type="entry name" value="MFS transporter permease"/>
    <property type="match status" value="1"/>
</dbReference>
<dbReference type="FunFam" id="1.20.1250.20:FF:000394">
    <property type="entry name" value="MFS general substrate transporter"/>
    <property type="match status" value="1"/>
</dbReference>
<dbReference type="OrthoDB" id="310895at2759"/>
<evidence type="ECO:0000313" key="9">
    <source>
        <dbReference type="Proteomes" id="UP000572817"/>
    </source>
</evidence>
<dbReference type="EMBL" id="WWBZ02000022">
    <property type="protein sequence ID" value="KAF4307727.1"/>
    <property type="molecule type" value="Genomic_DNA"/>
</dbReference>
<evidence type="ECO:0000256" key="2">
    <source>
        <dbReference type="ARBA" id="ARBA00022448"/>
    </source>
</evidence>
<dbReference type="Pfam" id="PF07690">
    <property type="entry name" value="MFS_1"/>
    <property type="match status" value="1"/>
</dbReference>
<evidence type="ECO:0000256" key="7">
    <source>
        <dbReference type="SAM" id="Phobius"/>
    </source>
</evidence>
<feature type="transmembrane region" description="Helical" evidence="7">
    <location>
        <begin position="114"/>
        <end position="131"/>
    </location>
</feature>
<evidence type="ECO:0000313" key="8">
    <source>
        <dbReference type="EMBL" id="KAF4307727.1"/>
    </source>
</evidence>
<comment type="caution">
    <text evidence="8">The sequence shown here is derived from an EMBL/GenBank/DDBJ whole genome shotgun (WGS) entry which is preliminary data.</text>
</comment>
<feature type="transmembrane region" description="Helical" evidence="7">
    <location>
        <begin position="173"/>
        <end position="194"/>
    </location>
</feature>
<dbReference type="InterPro" id="IPR036259">
    <property type="entry name" value="MFS_trans_sf"/>
</dbReference>
<dbReference type="SUPFAM" id="SSF103473">
    <property type="entry name" value="MFS general substrate transporter"/>
    <property type="match status" value="1"/>
</dbReference>
<name>A0A8H4IUY6_9PEZI</name>
<feature type="transmembrane region" description="Helical" evidence="7">
    <location>
        <begin position="83"/>
        <end position="102"/>
    </location>
</feature>
<keyword evidence="9" id="KW-1185">Reference proteome</keyword>
<feature type="transmembrane region" description="Helical" evidence="7">
    <location>
        <begin position="437"/>
        <end position="456"/>
    </location>
</feature>
<dbReference type="GO" id="GO:0022857">
    <property type="term" value="F:transmembrane transporter activity"/>
    <property type="evidence" value="ECO:0007669"/>
    <property type="project" value="InterPro"/>
</dbReference>
<keyword evidence="3 7" id="KW-0812">Transmembrane</keyword>
<sequence>MSIKAPEVTASEASTPTTASEHLPGGPFDPQIERRILRKLDFKVVPLLCILFLVSFIDRSNIANAKIQGMDKDLHLHGNQYNMAVMVFTVAYVIFGVPANLVFKNPSTLSPIPLANLLLPAAGITVIGQGVTKTAGGLIACRFLEGIMEAGFVPGCAYLIGSYYKKDEFLKRYTVFFSAAIAAGAFNGLLATLISKMDGVGNYEGWRWIFIIEGLITVVCSFCSIFWIVPFPEDNNKFTPAEKAVLLARVRDDGGGVQHDKLDPKRFVKYMMDWKIWLCVLSYLGAEENAASVVAFQPSILKGLGYTATQAQVHSIPIYAASFVFSLTCAYLSERLRQRYVFGMLGSVVCMVGLAVELAQPRSANVRYMGMFFVTAGPYLTMPITVVWNAINVGKGYKRTVAFACVIALGNCGAFVASNVFITEEAPTYHTGFSTNMGFISLSLVSQTALYVGLRLENAKRDRKRRELPEVLDEKLYEDTGDRHPDFRYQL</sequence>
<feature type="transmembrane region" description="Helical" evidence="7">
    <location>
        <begin position="340"/>
        <end position="356"/>
    </location>
</feature>
<dbReference type="PANTHER" id="PTHR43791">
    <property type="entry name" value="PERMEASE-RELATED"/>
    <property type="match status" value="1"/>
</dbReference>
<feature type="transmembrane region" description="Helical" evidence="7">
    <location>
        <begin position="44"/>
        <end position="63"/>
    </location>
</feature>
<feature type="compositionally biased region" description="Low complexity" evidence="6">
    <location>
        <begin position="7"/>
        <end position="21"/>
    </location>
</feature>
<feature type="region of interest" description="Disordered" evidence="6">
    <location>
        <begin position="1"/>
        <end position="27"/>
    </location>
</feature>
<dbReference type="InterPro" id="IPR011701">
    <property type="entry name" value="MFS"/>
</dbReference>
<organism evidence="8 9">
    <name type="scientific">Botryosphaeria dothidea</name>
    <dbReference type="NCBI Taxonomy" id="55169"/>
    <lineage>
        <taxon>Eukaryota</taxon>
        <taxon>Fungi</taxon>
        <taxon>Dikarya</taxon>
        <taxon>Ascomycota</taxon>
        <taxon>Pezizomycotina</taxon>
        <taxon>Dothideomycetes</taxon>
        <taxon>Dothideomycetes incertae sedis</taxon>
        <taxon>Botryosphaeriales</taxon>
        <taxon>Botryosphaeriaceae</taxon>
        <taxon>Botryosphaeria</taxon>
    </lineage>
</organism>
<dbReference type="AlphaFoldDB" id="A0A8H4IUY6"/>
<evidence type="ECO:0000256" key="1">
    <source>
        <dbReference type="ARBA" id="ARBA00004141"/>
    </source>
</evidence>
<evidence type="ECO:0000256" key="4">
    <source>
        <dbReference type="ARBA" id="ARBA00022989"/>
    </source>
</evidence>
<feature type="transmembrane region" description="Helical" evidence="7">
    <location>
        <begin position="316"/>
        <end position="333"/>
    </location>
</feature>
<keyword evidence="2" id="KW-0813">Transport</keyword>
<feature type="transmembrane region" description="Helical" evidence="7">
    <location>
        <begin position="368"/>
        <end position="388"/>
    </location>
</feature>
<keyword evidence="4 7" id="KW-1133">Transmembrane helix</keyword>
<reference evidence="8" key="1">
    <citation type="submission" date="2020-04" db="EMBL/GenBank/DDBJ databases">
        <title>Genome Assembly and Annotation of Botryosphaeria dothidea sdau 11-99, a Latent Pathogen of Apple Fruit Ring Rot in China.</title>
        <authorList>
            <person name="Yu C."/>
            <person name="Diao Y."/>
            <person name="Lu Q."/>
            <person name="Zhao J."/>
            <person name="Cui S."/>
            <person name="Peng C."/>
            <person name="He B."/>
            <person name="Liu H."/>
        </authorList>
    </citation>
    <scope>NUCLEOTIDE SEQUENCE [LARGE SCALE GENOMIC DNA]</scope>
    <source>
        <strain evidence="8">Sdau11-99</strain>
    </source>
</reference>
<evidence type="ECO:0000256" key="3">
    <source>
        <dbReference type="ARBA" id="ARBA00022692"/>
    </source>
</evidence>
<comment type="subcellular location">
    <subcellularLocation>
        <location evidence="1">Membrane</location>
        <topology evidence="1">Multi-pass membrane protein</topology>
    </subcellularLocation>
</comment>
<accession>A0A8H4IUY6</accession>
<protein>
    <submittedName>
        <fullName evidence="8">Major facilitator superfamily</fullName>
    </submittedName>
</protein>
<feature type="transmembrane region" description="Helical" evidence="7">
    <location>
        <begin position="400"/>
        <end position="422"/>
    </location>
</feature>
<proteinExistence type="predicted"/>
<dbReference type="Proteomes" id="UP000572817">
    <property type="component" value="Unassembled WGS sequence"/>
</dbReference>
<feature type="transmembrane region" description="Helical" evidence="7">
    <location>
        <begin position="206"/>
        <end position="229"/>
    </location>
</feature>
<feature type="transmembrane region" description="Helical" evidence="7">
    <location>
        <begin position="137"/>
        <end position="161"/>
    </location>
</feature>